<reference evidence="7" key="1">
    <citation type="submission" date="2022-11" db="UniProtKB">
        <authorList>
            <consortium name="WormBaseParasite"/>
        </authorList>
    </citation>
    <scope>IDENTIFICATION</scope>
</reference>
<keyword evidence="6" id="KW-1185">Reference proteome</keyword>
<feature type="transmembrane region" description="Helical" evidence="5">
    <location>
        <begin position="432"/>
        <end position="452"/>
    </location>
</feature>
<name>A0A914W4D4_9BILA</name>
<dbReference type="InterPro" id="IPR011701">
    <property type="entry name" value="MFS"/>
</dbReference>
<feature type="transmembrane region" description="Helical" evidence="5">
    <location>
        <begin position="499"/>
        <end position="519"/>
    </location>
</feature>
<feature type="transmembrane region" description="Helical" evidence="5">
    <location>
        <begin position="74"/>
        <end position="98"/>
    </location>
</feature>
<dbReference type="InterPro" id="IPR036259">
    <property type="entry name" value="MFS_trans_sf"/>
</dbReference>
<feature type="transmembrane region" description="Helical" evidence="5">
    <location>
        <begin position="367"/>
        <end position="387"/>
    </location>
</feature>
<dbReference type="AlphaFoldDB" id="A0A914W4D4"/>
<feature type="transmembrane region" description="Helical" evidence="5">
    <location>
        <begin position="110"/>
        <end position="132"/>
    </location>
</feature>
<feature type="transmembrane region" description="Helical" evidence="5">
    <location>
        <begin position="169"/>
        <end position="193"/>
    </location>
</feature>
<dbReference type="Gene3D" id="1.20.1250.20">
    <property type="entry name" value="MFS general substrate transporter like domains"/>
    <property type="match status" value="1"/>
</dbReference>
<feature type="transmembrane region" description="Helical" evidence="5">
    <location>
        <begin position="473"/>
        <end position="493"/>
    </location>
</feature>
<dbReference type="CDD" id="cd17326">
    <property type="entry name" value="MFS_MFSD8"/>
    <property type="match status" value="1"/>
</dbReference>
<feature type="transmembrane region" description="Helical" evidence="5">
    <location>
        <begin position="332"/>
        <end position="355"/>
    </location>
</feature>
<dbReference type="SUPFAM" id="SSF103473">
    <property type="entry name" value="MFS general substrate transporter"/>
    <property type="match status" value="1"/>
</dbReference>
<evidence type="ECO:0000256" key="2">
    <source>
        <dbReference type="ARBA" id="ARBA00022692"/>
    </source>
</evidence>
<dbReference type="GO" id="GO:0005765">
    <property type="term" value="C:lysosomal membrane"/>
    <property type="evidence" value="ECO:0007669"/>
    <property type="project" value="TreeGrafter"/>
</dbReference>
<evidence type="ECO:0000313" key="7">
    <source>
        <dbReference type="WBParaSite" id="PSAMB.scaffold301size58367.g4407.t1"/>
    </source>
</evidence>
<evidence type="ECO:0000256" key="3">
    <source>
        <dbReference type="ARBA" id="ARBA00022989"/>
    </source>
</evidence>
<dbReference type="InterPro" id="IPR051068">
    <property type="entry name" value="MFS_Domain-Containing_Protein"/>
</dbReference>
<evidence type="ECO:0000256" key="1">
    <source>
        <dbReference type="ARBA" id="ARBA00004141"/>
    </source>
</evidence>
<feature type="transmembrane region" description="Helical" evidence="5">
    <location>
        <begin position="139"/>
        <end position="157"/>
    </location>
</feature>
<sequence>MPPDRRESITFIVGPEEVQLPIRSNSSTKYLIKDDRSKEEQVSYVRFEKPEQGADESKAVKEGKEEDSTHWPSIYLLVAIGMFCGVQFSVFFASLWPYLDTIDPGAGETFFGAITAVYSAGQAIASPLFGYWANTTKSVKLPCIVGIVIMIASNMLYCSAENFPETDRRWVLLFARFMVGLGAGIIGIIRAYAATASVTKDRAKAIAFVSGSFVVGSIVGPGVQVAFTPLDHPGFHRGFIHIDMYTGPAWFAIIANLGALFCLITFFKEKYSGITSDEEKKDPYFAMPRFDKVAAALCIFTQFSLMFVWTNLETISSMYAISMWNWTDMEAVRNLGLMQSAGGVVALFTYASFAYKLGKIVNNGNERIGTIIGLALCMLFHVVTYPFKFWPGTLNYEKIENGTNNETTASHGSTGGCKADYTWCATTHRVPMFLYTSAFVLCFSLIFPICNVSMNTLYSKILGPRRQGTMQGLLLLAGSSARTVGPIFVAYLFDNYGPSVMWTMELIELSITILAWLILYKRMIPLVMKPKLSSGDFYRYKRGTLYRF</sequence>
<accession>A0A914W4D4</accession>
<dbReference type="WBParaSite" id="PSAMB.scaffold301size58367.g4407.t1">
    <property type="protein sequence ID" value="PSAMB.scaffold301size58367.g4407.t1"/>
    <property type="gene ID" value="PSAMB.scaffold301size58367.g4407"/>
</dbReference>
<dbReference type="Proteomes" id="UP000887566">
    <property type="component" value="Unplaced"/>
</dbReference>
<keyword evidence="2 5" id="KW-0812">Transmembrane</keyword>
<evidence type="ECO:0000313" key="6">
    <source>
        <dbReference type="Proteomes" id="UP000887566"/>
    </source>
</evidence>
<dbReference type="PANTHER" id="PTHR23510:SF22">
    <property type="entry name" value="MAJOR FACILITATOR SUPERFAMILY (MFS) PROFILE DOMAIN-CONTAINING PROTEIN"/>
    <property type="match status" value="1"/>
</dbReference>
<dbReference type="PANTHER" id="PTHR23510">
    <property type="entry name" value="INNER MEMBRANE TRANSPORT PROTEIN YAJR"/>
    <property type="match status" value="1"/>
</dbReference>
<keyword evidence="4 5" id="KW-0472">Membrane</keyword>
<protein>
    <submittedName>
        <fullName evidence="7">Major facilitator superfamily (MFS) profile domain-containing protein</fullName>
    </submittedName>
</protein>
<dbReference type="GO" id="GO:0022857">
    <property type="term" value="F:transmembrane transporter activity"/>
    <property type="evidence" value="ECO:0007669"/>
    <property type="project" value="InterPro"/>
</dbReference>
<feature type="transmembrane region" description="Helical" evidence="5">
    <location>
        <begin position="205"/>
        <end position="227"/>
    </location>
</feature>
<comment type="subcellular location">
    <subcellularLocation>
        <location evidence="1">Membrane</location>
        <topology evidence="1">Multi-pass membrane protein</topology>
    </subcellularLocation>
</comment>
<feature type="transmembrane region" description="Helical" evidence="5">
    <location>
        <begin position="293"/>
        <end position="312"/>
    </location>
</feature>
<proteinExistence type="predicted"/>
<evidence type="ECO:0000256" key="5">
    <source>
        <dbReference type="SAM" id="Phobius"/>
    </source>
</evidence>
<evidence type="ECO:0000256" key="4">
    <source>
        <dbReference type="ARBA" id="ARBA00023136"/>
    </source>
</evidence>
<feature type="transmembrane region" description="Helical" evidence="5">
    <location>
        <begin position="247"/>
        <end position="267"/>
    </location>
</feature>
<keyword evidence="3 5" id="KW-1133">Transmembrane helix</keyword>
<dbReference type="Pfam" id="PF07690">
    <property type="entry name" value="MFS_1"/>
    <property type="match status" value="1"/>
</dbReference>
<organism evidence="6 7">
    <name type="scientific">Plectus sambesii</name>
    <dbReference type="NCBI Taxonomy" id="2011161"/>
    <lineage>
        <taxon>Eukaryota</taxon>
        <taxon>Metazoa</taxon>
        <taxon>Ecdysozoa</taxon>
        <taxon>Nematoda</taxon>
        <taxon>Chromadorea</taxon>
        <taxon>Plectida</taxon>
        <taxon>Plectina</taxon>
        <taxon>Plectoidea</taxon>
        <taxon>Plectidae</taxon>
        <taxon>Plectus</taxon>
    </lineage>
</organism>